<dbReference type="PRINTS" id="PR00344">
    <property type="entry name" value="BCTRLSENSOR"/>
</dbReference>
<evidence type="ECO:0000259" key="8">
    <source>
        <dbReference type="PROSITE" id="PS50109"/>
    </source>
</evidence>
<keyword evidence="7" id="KW-0472">Membrane</keyword>
<feature type="transmembrane region" description="Helical" evidence="7">
    <location>
        <begin position="21"/>
        <end position="40"/>
    </location>
</feature>
<dbReference type="InterPro" id="IPR036890">
    <property type="entry name" value="HATPase_C_sf"/>
</dbReference>
<evidence type="ECO:0000256" key="2">
    <source>
        <dbReference type="ARBA" id="ARBA00012438"/>
    </source>
</evidence>
<gene>
    <name evidence="9" type="ORF">OS889_13030</name>
</gene>
<accession>A0ABD5MDE2</accession>
<evidence type="ECO:0000313" key="10">
    <source>
        <dbReference type="Proteomes" id="UP001570511"/>
    </source>
</evidence>
<evidence type="ECO:0000256" key="1">
    <source>
        <dbReference type="ARBA" id="ARBA00000085"/>
    </source>
</evidence>
<dbReference type="Gene3D" id="3.30.565.10">
    <property type="entry name" value="Histidine kinase-like ATPase, C-terminal domain"/>
    <property type="match status" value="1"/>
</dbReference>
<keyword evidence="7" id="KW-0812">Transmembrane</keyword>
<proteinExistence type="predicted"/>
<keyword evidence="4" id="KW-0547">Nucleotide-binding</keyword>
<dbReference type="SMART" id="SM00387">
    <property type="entry name" value="HATPase_c"/>
    <property type="match status" value="1"/>
</dbReference>
<evidence type="ECO:0000256" key="7">
    <source>
        <dbReference type="SAM" id="Phobius"/>
    </source>
</evidence>
<dbReference type="PANTHER" id="PTHR44936">
    <property type="entry name" value="SENSOR PROTEIN CREC"/>
    <property type="match status" value="1"/>
</dbReference>
<dbReference type="SUPFAM" id="SSF55874">
    <property type="entry name" value="ATPase domain of HSP90 chaperone/DNA topoisomerase II/histidine kinase"/>
    <property type="match status" value="1"/>
</dbReference>
<feature type="transmembrane region" description="Helical" evidence="7">
    <location>
        <begin position="52"/>
        <end position="69"/>
    </location>
</feature>
<name>A0ABD5MDE2_9EURY</name>
<keyword evidence="5 9" id="KW-0418">Kinase</keyword>
<sequence>MRVSMPIVPYLSMSLDISPRYGFYTLGSLCFLLGTQHALFEGQGLETVLESFIIWSLSLFVISTAYTLPDRDISQGGRWRALFLTVGVTVAFMILAVAVWTIWAIRGPPREFSFLVSFAGALGAVVGTRSSVYYVESTERLIKERELSKLLRINQRVLRHNIRNELSIALGYLEIVEAADDVEELPERTRIIRRHLHELLETTDRTRQIVSIWETKTLREFDLTEVVRAQITHIRADYPEVTLTTDLPETCCVRAHPKLSLAIEEAVLNAIEHNSAGVAVTVTLYEAADDSVVVEIADTGVGISEDDWKPIELPAETPLAHTEGLGLWIIYWTVQMSGGSVEFADNDPQGAIVRLVLPSQSSLLPTFAADSA</sequence>
<dbReference type="Pfam" id="PF02518">
    <property type="entry name" value="HATPase_c"/>
    <property type="match status" value="1"/>
</dbReference>
<keyword evidence="3" id="KW-0808">Transferase</keyword>
<feature type="domain" description="Histidine kinase" evidence="8">
    <location>
        <begin position="157"/>
        <end position="361"/>
    </location>
</feature>
<dbReference type="PROSITE" id="PS50109">
    <property type="entry name" value="HIS_KIN"/>
    <property type="match status" value="1"/>
</dbReference>
<evidence type="ECO:0000256" key="3">
    <source>
        <dbReference type="ARBA" id="ARBA00022679"/>
    </source>
</evidence>
<dbReference type="PANTHER" id="PTHR44936:SF10">
    <property type="entry name" value="SENSOR PROTEIN RSTB"/>
    <property type="match status" value="1"/>
</dbReference>
<dbReference type="InterPro" id="IPR005467">
    <property type="entry name" value="His_kinase_dom"/>
</dbReference>
<dbReference type="EC" id="2.7.13.3" evidence="2"/>
<dbReference type="InterPro" id="IPR050980">
    <property type="entry name" value="2C_sensor_his_kinase"/>
</dbReference>
<dbReference type="InterPro" id="IPR003594">
    <property type="entry name" value="HATPase_dom"/>
</dbReference>
<dbReference type="AlphaFoldDB" id="A0ABD5MDE2"/>
<reference evidence="9 10" key="1">
    <citation type="submission" date="2024-08" db="EMBL/GenBank/DDBJ databases">
        <title>Halobellus sp. MBLA0158 whole genome sequence.</title>
        <authorList>
            <person name="Hwang C.Y."/>
            <person name="Cho E.-S."/>
            <person name="Seo M.-J."/>
        </authorList>
    </citation>
    <scope>NUCLEOTIDE SEQUENCE [LARGE SCALE GENOMIC DNA]</scope>
    <source>
        <strain evidence="9 10">MBLA0158</strain>
    </source>
</reference>
<feature type="transmembrane region" description="Helical" evidence="7">
    <location>
        <begin position="81"/>
        <end position="106"/>
    </location>
</feature>
<comment type="caution">
    <text evidence="9">The sequence shown here is derived from an EMBL/GenBank/DDBJ whole genome shotgun (WGS) entry which is preliminary data.</text>
</comment>
<protein>
    <recommendedName>
        <fullName evidence="2">histidine kinase</fullName>
        <ecNumber evidence="2">2.7.13.3</ecNumber>
    </recommendedName>
</protein>
<keyword evidence="10" id="KW-1185">Reference proteome</keyword>
<dbReference type="GO" id="GO:0004673">
    <property type="term" value="F:protein histidine kinase activity"/>
    <property type="evidence" value="ECO:0007669"/>
    <property type="project" value="UniProtKB-EC"/>
</dbReference>
<dbReference type="GO" id="GO:0005524">
    <property type="term" value="F:ATP binding"/>
    <property type="evidence" value="ECO:0007669"/>
    <property type="project" value="UniProtKB-KW"/>
</dbReference>
<evidence type="ECO:0000256" key="5">
    <source>
        <dbReference type="ARBA" id="ARBA00022777"/>
    </source>
</evidence>
<keyword evidence="7" id="KW-1133">Transmembrane helix</keyword>
<keyword evidence="6" id="KW-0067">ATP-binding</keyword>
<dbReference type="InterPro" id="IPR004358">
    <property type="entry name" value="Sig_transdc_His_kin-like_C"/>
</dbReference>
<dbReference type="RefSeq" id="WP_372390373.1">
    <property type="nucleotide sequence ID" value="NZ_JBGNYA010000001.1"/>
</dbReference>
<dbReference type="Proteomes" id="UP001570511">
    <property type="component" value="Unassembled WGS sequence"/>
</dbReference>
<dbReference type="EMBL" id="JBGNYA010000001">
    <property type="protein sequence ID" value="MFA1611925.1"/>
    <property type="molecule type" value="Genomic_DNA"/>
</dbReference>
<organism evidence="9 10">
    <name type="scientific">Halobellus rubicundus</name>
    <dbReference type="NCBI Taxonomy" id="2996466"/>
    <lineage>
        <taxon>Archaea</taxon>
        <taxon>Methanobacteriati</taxon>
        <taxon>Methanobacteriota</taxon>
        <taxon>Stenosarchaea group</taxon>
        <taxon>Halobacteria</taxon>
        <taxon>Halobacteriales</taxon>
        <taxon>Haloferacaceae</taxon>
        <taxon>Halobellus</taxon>
    </lineage>
</organism>
<evidence type="ECO:0000313" key="9">
    <source>
        <dbReference type="EMBL" id="MFA1611925.1"/>
    </source>
</evidence>
<evidence type="ECO:0000256" key="4">
    <source>
        <dbReference type="ARBA" id="ARBA00022741"/>
    </source>
</evidence>
<comment type="catalytic activity">
    <reaction evidence="1">
        <text>ATP + protein L-histidine = ADP + protein N-phospho-L-histidine.</text>
        <dbReference type="EC" id="2.7.13.3"/>
    </reaction>
</comment>
<evidence type="ECO:0000256" key="6">
    <source>
        <dbReference type="ARBA" id="ARBA00022840"/>
    </source>
</evidence>